<accession>A0AAU7AUP3</accession>
<evidence type="ECO:0000256" key="3">
    <source>
        <dbReference type="ARBA" id="ARBA00022475"/>
    </source>
</evidence>
<reference evidence="10" key="1">
    <citation type="submission" date="2022-12" db="EMBL/GenBank/DDBJ databases">
        <title>Paraconexibacter alkalitolerans sp. nov. and Baekduia alba sp. nov., isolated from soil and emended description of the genera Paraconexibacter (Chun et al., 2020) and Baekduia (An et al., 2020).</title>
        <authorList>
            <person name="Vieira S."/>
            <person name="Huber K.J."/>
            <person name="Geppert A."/>
            <person name="Wolf J."/>
            <person name="Neumann-Schaal M."/>
            <person name="Muesken M."/>
            <person name="Overmann J."/>
        </authorList>
    </citation>
    <scope>NUCLEOTIDE SEQUENCE</scope>
    <source>
        <strain evidence="10">AEG42_29</strain>
    </source>
</reference>
<dbReference type="GO" id="GO:0005886">
    <property type="term" value="C:plasma membrane"/>
    <property type="evidence" value="ECO:0007669"/>
    <property type="project" value="UniProtKB-SubCell"/>
</dbReference>
<gene>
    <name evidence="10" type="primary">jefA</name>
    <name evidence="10" type="ORF">DSM112329_02174</name>
</gene>
<feature type="domain" description="Major facilitator superfamily (MFS) profile" evidence="9">
    <location>
        <begin position="7"/>
        <end position="451"/>
    </location>
</feature>
<keyword evidence="2" id="KW-0813">Transport</keyword>
<dbReference type="GO" id="GO:0022857">
    <property type="term" value="F:transmembrane transporter activity"/>
    <property type="evidence" value="ECO:0007669"/>
    <property type="project" value="InterPro"/>
</dbReference>
<keyword evidence="5 7" id="KW-1133">Transmembrane helix</keyword>
<feature type="transmembrane region" description="Helical" evidence="7">
    <location>
        <begin position="74"/>
        <end position="93"/>
    </location>
</feature>
<dbReference type="InterPro" id="IPR020846">
    <property type="entry name" value="MFS_dom"/>
</dbReference>
<feature type="transmembrane region" description="Helical" evidence="7">
    <location>
        <begin position="429"/>
        <end position="448"/>
    </location>
</feature>
<dbReference type="InterPro" id="IPR011701">
    <property type="entry name" value="MFS"/>
</dbReference>
<evidence type="ECO:0000256" key="4">
    <source>
        <dbReference type="ARBA" id="ARBA00022692"/>
    </source>
</evidence>
<dbReference type="SUPFAM" id="SSF103473">
    <property type="entry name" value="MFS general substrate transporter"/>
    <property type="match status" value="1"/>
</dbReference>
<feature type="transmembrane region" description="Helical" evidence="7">
    <location>
        <begin position="133"/>
        <end position="154"/>
    </location>
</feature>
<keyword evidence="8" id="KW-0732">Signal</keyword>
<dbReference type="InterPro" id="IPR005829">
    <property type="entry name" value="Sugar_transporter_CS"/>
</dbReference>
<feature type="transmembrane region" description="Helical" evidence="7">
    <location>
        <begin position="194"/>
        <end position="214"/>
    </location>
</feature>
<evidence type="ECO:0000259" key="9">
    <source>
        <dbReference type="PROSITE" id="PS50850"/>
    </source>
</evidence>
<dbReference type="EMBL" id="CP114014">
    <property type="protein sequence ID" value="XAY05325.1"/>
    <property type="molecule type" value="Genomic_DNA"/>
</dbReference>
<comment type="subcellular location">
    <subcellularLocation>
        <location evidence="1">Cell membrane</location>
        <topology evidence="1">Multi-pass membrane protein</topology>
    </subcellularLocation>
</comment>
<dbReference type="CDD" id="cd17321">
    <property type="entry name" value="MFS_MMR_MDR_like"/>
    <property type="match status" value="1"/>
</dbReference>
<feature type="transmembrane region" description="Helical" evidence="7">
    <location>
        <begin position="226"/>
        <end position="245"/>
    </location>
</feature>
<dbReference type="PRINTS" id="PR01036">
    <property type="entry name" value="TCRTETB"/>
</dbReference>
<dbReference type="KEGG" id="parq:DSM112329_02174"/>
<evidence type="ECO:0000256" key="1">
    <source>
        <dbReference type="ARBA" id="ARBA00004651"/>
    </source>
</evidence>
<keyword evidence="4 7" id="KW-0812">Transmembrane</keyword>
<dbReference type="InterPro" id="IPR004638">
    <property type="entry name" value="EmrB-like"/>
</dbReference>
<dbReference type="RefSeq" id="WP_354701836.1">
    <property type="nucleotide sequence ID" value="NZ_CP114014.1"/>
</dbReference>
<feature type="transmembrane region" description="Helical" evidence="7">
    <location>
        <begin position="44"/>
        <end position="62"/>
    </location>
</feature>
<keyword evidence="3" id="KW-1003">Cell membrane</keyword>
<evidence type="ECO:0000256" key="5">
    <source>
        <dbReference type="ARBA" id="ARBA00022989"/>
    </source>
</evidence>
<dbReference type="PROSITE" id="PS00216">
    <property type="entry name" value="SUGAR_TRANSPORT_1"/>
    <property type="match status" value="1"/>
</dbReference>
<evidence type="ECO:0000256" key="8">
    <source>
        <dbReference type="SAM" id="SignalP"/>
    </source>
</evidence>
<dbReference type="AlphaFoldDB" id="A0AAU7AUP3"/>
<feature type="transmembrane region" description="Helical" evidence="7">
    <location>
        <begin position="355"/>
        <end position="379"/>
    </location>
</feature>
<dbReference type="NCBIfam" id="TIGR00711">
    <property type="entry name" value="efflux_EmrB"/>
    <property type="match status" value="1"/>
</dbReference>
<feature type="transmembrane region" description="Helical" evidence="7">
    <location>
        <begin position="160"/>
        <end position="182"/>
    </location>
</feature>
<dbReference type="Gene3D" id="1.20.1250.20">
    <property type="entry name" value="MFS general substrate transporter like domains"/>
    <property type="match status" value="1"/>
</dbReference>
<evidence type="ECO:0000256" key="6">
    <source>
        <dbReference type="ARBA" id="ARBA00023136"/>
    </source>
</evidence>
<evidence type="ECO:0000313" key="10">
    <source>
        <dbReference type="EMBL" id="XAY05325.1"/>
    </source>
</evidence>
<feature type="transmembrane region" description="Helical" evidence="7">
    <location>
        <begin position="99"/>
        <end position="121"/>
    </location>
</feature>
<dbReference type="PANTHER" id="PTHR42718">
    <property type="entry name" value="MAJOR FACILITATOR SUPERFAMILY MULTIDRUG TRANSPORTER MFSC"/>
    <property type="match status" value="1"/>
</dbReference>
<dbReference type="Gene3D" id="1.20.1720.10">
    <property type="entry name" value="Multidrug resistance protein D"/>
    <property type="match status" value="1"/>
</dbReference>
<sequence>MSRRSLALFALCGASFLAFLDTTIVNTSFPSIGESFEDASPAELSWILDGYFIVFAALLIPAGGIADRVGRRRVFLVGVAAFTLSSLLCAVAPTWEALIAARVLQGTAAAVIAPVSLALILGQYPAERRAAGIGVWGASAALAAACGPPLGGLLVEVADWRWIFLVNLPIGALVIAAGVRALDESRDEDATGLPDLLASALVAVGLALLALGIVEGNNWGWGSPRVIGAFAAAAVLVAVVARRCLTHPRPLVDPALMAIASFRRANLATLLFAAAFFSTILGNILFLTGVWGYDVLHAGLATIPGPLATTFASQPAGRLADRFGHRAVIVPGCLLYATGLLVLRSAGGEPDWAGTWLPGMVIQGIGVGLAFPTLGAAAAADIDEARFGVASAVTSAFRQFGAVLGTAILIAIVGQPTTLAAALAASDDAYLFGVGSVLGAAVVAGTIVTRRVLAPPHDPRTIAAGPPEAAIGV</sequence>
<feature type="transmembrane region" description="Helical" evidence="7">
    <location>
        <begin position="400"/>
        <end position="423"/>
    </location>
</feature>
<dbReference type="InterPro" id="IPR036259">
    <property type="entry name" value="MFS_trans_sf"/>
</dbReference>
<protein>
    <submittedName>
        <fullName evidence="10">Drug efflux pump JefA</fullName>
    </submittedName>
</protein>
<feature type="signal peptide" evidence="8">
    <location>
        <begin position="1"/>
        <end position="20"/>
    </location>
</feature>
<feature type="transmembrane region" description="Helical" evidence="7">
    <location>
        <begin position="265"/>
        <end position="285"/>
    </location>
</feature>
<dbReference type="PANTHER" id="PTHR42718:SF48">
    <property type="entry name" value="CONSERVED TWO-DOMAIN MEMBRANE PROTEIN-RELATED"/>
    <property type="match status" value="1"/>
</dbReference>
<feature type="chain" id="PRO_5043705798" evidence="8">
    <location>
        <begin position="21"/>
        <end position="473"/>
    </location>
</feature>
<name>A0AAU7AUP3_9ACTN</name>
<organism evidence="10">
    <name type="scientific">Paraconexibacter sp. AEG42_29</name>
    <dbReference type="NCBI Taxonomy" id="2997339"/>
    <lineage>
        <taxon>Bacteria</taxon>
        <taxon>Bacillati</taxon>
        <taxon>Actinomycetota</taxon>
        <taxon>Thermoleophilia</taxon>
        <taxon>Solirubrobacterales</taxon>
        <taxon>Paraconexibacteraceae</taxon>
        <taxon>Paraconexibacter</taxon>
    </lineage>
</organism>
<evidence type="ECO:0000256" key="7">
    <source>
        <dbReference type="SAM" id="Phobius"/>
    </source>
</evidence>
<dbReference type="Pfam" id="PF07690">
    <property type="entry name" value="MFS_1"/>
    <property type="match status" value="1"/>
</dbReference>
<evidence type="ECO:0000256" key="2">
    <source>
        <dbReference type="ARBA" id="ARBA00022448"/>
    </source>
</evidence>
<proteinExistence type="predicted"/>
<keyword evidence="6 7" id="KW-0472">Membrane</keyword>
<dbReference type="PROSITE" id="PS50850">
    <property type="entry name" value="MFS"/>
    <property type="match status" value="1"/>
</dbReference>